<comment type="caution">
    <text evidence="1">The sequence shown here is derived from an EMBL/GenBank/DDBJ whole genome shotgun (WGS) entry which is preliminary data.</text>
</comment>
<reference evidence="1 2" key="1">
    <citation type="submission" date="2020-08" db="EMBL/GenBank/DDBJ databases">
        <title>Sequencing the genomes of 1000 actinobacteria strains.</title>
        <authorList>
            <person name="Klenk H.-P."/>
        </authorList>
    </citation>
    <scope>NUCLEOTIDE SEQUENCE [LARGE SCALE GENOMIC DNA]</scope>
    <source>
        <strain evidence="1 2">DSM 45362</strain>
    </source>
</reference>
<gene>
    <name evidence="1" type="ORF">F4553_005301</name>
</gene>
<protein>
    <submittedName>
        <fullName evidence="1">Uncharacterized protein</fullName>
    </submittedName>
</protein>
<sequence>MFNTDLDRLEPGRSTPQGEADFLLACVYRLMQRRSLSTGDVIAVTTDGTTTWLACEFIGWRQITTPTNQAGRPLSADAVYRHLAGGCND</sequence>
<proteinExistence type="predicted"/>
<organism evidence="1 2">
    <name type="scientific">Allocatelliglobosispora scoriae</name>
    <dbReference type="NCBI Taxonomy" id="643052"/>
    <lineage>
        <taxon>Bacteria</taxon>
        <taxon>Bacillati</taxon>
        <taxon>Actinomycetota</taxon>
        <taxon>Actinomycetes</taxon>
        <taxon>Micromonosporales</taxon>
        <taxon>Micromonosporaceae</taxon>
        <taxon>Allocatelliglobosispora</taxon>
    </lineage>
</organism>
<dbReference type="Proteomes" id="UP000587527">
    <property type="component" value="Unassembled WGS sequence"/>
</dbReference>
<dbReference type="AlphaFoldDB" id="A0A841BYP0"/>
<name>A0A841BYP0_9ACTN</name>
<evidence type="ECO:0000313" key="2">
    <source>
        <dbReference type="Proteomes" id="UP000587527"/>
    </source>
</evidence>
<evidence type="ECO:0000313" key="1">
    <source>
        <dbReference type="EMBL" id="MBB5871922.1"/>
    </source>
</evidence>
<dbReference type="RefSeq" id="WP_184840300.1">
    <property type="nucleotide sequence ID" value="NZ_JACHMN010000002.1"/>
</dbReference>
<keyword evidence="2" id="KW-1185">Reference proteome</keyword>
<dbReference type="EMBL" id="JACHMN010000002">
    <property type="protein sequence ID" value="MBB5871922.1"/>
    <property type="molecule type" value="Genomic_DNA"/>
</dbReference>
<accession>A0A841BYP0</accession>